<keyword evidence="1" id="KW-0949">S-adenosyl-L-methionine</keyword>
<protein>
    <recommendedName>
        <fullName evidence="7">Radical SAM protein</fullName>
    </recommendedName>
</protein>
<dbReference type="InterPro" id="IPR013785">
    <property type="entry name" value="Aldolase_TIM"/>
</dbReference>
<proteinExistence type="predicted"/>
<evidence type="ECO:0000313" key="5">
    <source>
        <dbReference type="EMBL" id="RCJ37449.1"/>
    </source>
</evidence>
<dbReference type="AlphaFoldDB" id="A0A367RN22"/>
<comment type="caution">
    <text evidence="5">The sequence shown here is derived from an EMBL/GenBank/DDBJ whole genome shotgun (WGS) entry which is preliminary data.</text>
</comment>
<dbReference type="EMBL" id="LXQE01000136">
    <property type="protein sequence ID" value="RCJ37449.1"/>
    <property type="molecule type" value="Genomic_DNA"/>
</dbReference>
<keyword evidence="3" id="KW-0408">Iron</keyword>
<evidence type="ECO:0000256" key="1">
    <source>
        <dbReference type="ARBA" id="ARBA00022691"/>
    </source>
</evidence>
<dbReference type="GO" id="GO:0046872">
    <property type="term" value="F:metal ion binding"/>
    <property type="evidence" value="ECO:0007669"/>
    <property type="project" value="UniProtKB-KW"/>
</dbReference>
<dbReference type="PANTHER" id="PTHR11228">
    <property type="entry name" value="RADICAL SAM DOMAIN PROTEIN"/>
    <property type="match status" value="1"/>
</dbReference>
<evidence type="ECO:0008006" key="7">
    <source>
        <dbReference type="Google" id="ProtNLM"/>
    </source>
</evidence>
<dbReference type="GO" id="GO:0003824">
    <property type="term" value="F:catalytic activity"/>
    <property type="evidence" value="ECO:0007669"/>
    <property type="project" value="InterPro"/>
</dbReference>
<organism evidence="5 6">
    <name type="scientific">Nostoc punctiforme NIES-2108</name>
    <dbReference type="NCBI Taxonomy" id="1356359"/>
    <lineage>
        <taxon>Bacteria</taxon>
        <taxon>Bacillati</taxon>
        <taxon>Cyanobacteriota</taxon>
        <taxon>Cyanophyceae</taxon>
        <taxon>Nostocales</taxon>
        <taxon>Nostocaceae</taxon>
        <taxon>Nostoc</taxon>
    </lineage>
</organism>
<sequence>MATQVIETEVQDPLMEYLEDPFLHHLFTQVRKAGAIKGISVDLTHLCNLRCEGCCFFTDDLDQNAAPKDDAEFEALIAQEKARGTNYITAVGGEPTLMLDRLRKLAQNFWMIVVTNGMIKIPYEGFENITISVSLWGDRETDKKLRGGGKLDVFSKALKNYKDDRRVFWYYTTTAGNAHEIERVVEQCVENGNFIIFNFYGDKAGLGGVYDDDRGFADVRHEIDRMIARYPDRILMTSYMNQVFTTGQMYDETWGYDVCPCISENRLENAARFQNGKPYNLHFRAYNPDAKSTRTCCTSEHPDCSTCYQTWSQIGWIMLNMERHLGSKQEFTNWLTTMYMFYLTARAIDFEAGVQVLPEIHRRVNSL</sequence>
<dbReference type="Gene3D" id="3.20.20.70">
    <property type="entry name" value="Aldolase class I"/>
    <property type="match status" value="1"/>
</dbReference>
<accession>A0A367RN22</accession>
<keyword evidence="4" id="KW-0411">Iron-sulfur</keyword>
<name>A0A367RN22_NOSPU</name>
<evidence type="ECO:0000256" key="2">
    <source>
        <dbReference type="ARBA" id="ARBA00022723"/>
    </source>
</evidence>
<evidence type="ECO:0000313" key="6">
    <source>
        <dbReference type="Proteomes" id="UP000252085"/>
    </source>
</evidence>
<dbReference type="CDD" id="cd01335">
    <property type="entry name" value="Radical_SAM"/>
    <property type="match status" value="1"/>
</dbReference>
<dbReference type="SUPFAM" id="SSF102114">
    <property type="entry name" value="Radical SAM enzymes"/>
    <property type="match status" value="1"/>
</dbReference>
<dbReference type="InterPro" id="IPR058240">
    <property type="entry name" value="rSAM_sf"/>
</dbReference>
<dbReference type="SFLD" id="SFLDS00029">
    <property type="entry name" value="Radical_SAM"/>
    <property type="match status" value="1"/>
</dbReference>
<dbReference type="PANTHER" id="PTHR11228:SF7">
    <property type="entry name" value="PQQA PEPTIDE CYCLASE"/>
    <property type="match status" value="1"/>
</dbReference>
<keyword evidence="2" id="KW-0479">Metal-binding</keyword>
<evidence type="ECO:0000256" key="3">
    <source>
        <dbReference type="ARBA" id="ARBA00023004"/>
    </source>
</evidence>
<dbReference type="Proteomes" id="UP000252085">
    <property type="component" value="Unassembled WGS sequence"/>
</dbReference>
<dbReference type="InterPro" id="IPR007197">
    <property type="entry name" value="rSAM"/>
</dbReference>
<dbReference type="GO" id="GO:0051536">
    <property type="term" value="F:iron-sulfur cluster binding"/>
    <property type="evidence" value="ECO:0007669"/>
    <property type="project" value="UniProtKB-KW"/>
</dbReference>
<evidence type="ECO:0000256" key="4">
    <source>
        <dbReference type="ARBA" id="ARBA00023014"/>
    </source>
</evidence>
<reference evidence="5 6" key="1">
    <citation type="submission" date="2016-04" db="EMBL/GenBank/DDBJ databases">
        <authorList>
            <person name="Evans L.H."/>
            <person name="Alamgir A."/>
            <person name="Owens N."/>
            <person name="Weber N.D."/>
            <person name="Virtaneva K."/>
            <person name="Barbian K."/>
            <person name="Babar A."/>
            <person name="Rosenke K."/>
        </authorList>
    </citation>
    <scope>NUCLEOTIDE SEQUENCE [LARGE SCALE GENOMIC DNA]</scope>
    <source>
        <strain evidence="5">NIES-2108</strain>
    </source>
</reference>
<gene>
    <name evidence="5" type="ORF">A6769_11075</name>
</gene>
<dbReference type="InterPro" id="IPR050377">
    <property type="entry name" value="Radical_SAM_PqqE_MftC-like"/>
</dbReference>